<proteinExistence type="predicted"/>
<evidence type="ECO:0000313" key="2">
    <source>
        <dbReference type="Proteomes" id="UP000824890"/>
    </source>
</evidence>
<dbReference type="SUPFAM" id="SSF52047">
    <property type="entry name" value="RNI-like"/>
    <property type="match status" value="1"/>
</dbReference>
<sequence length="95" mass="10920">MPSSIESLSKLVMLDLGNCKLLQNFLVKIYNMESLRQLNLSGCKALKSFPEIRNRVENLQYLYLSGTGRTVIEELHTVPSQNFTRLKACQDMWPL</sequence>
<dbReference type="EMBL" id="JAGKQM010000001">
    <property type="protein sequence ID" value="KAH0941334.1"/>
    <property type="molecule type" value="Genomic_DNA"/>
</dbReference>
<gene>
    <name evidence="1" type="ORF">HID58_000971</name>
</gene>
<keyword evidence="2" id="KW-1185">Reference proteome</keyword>
<dbReference type="Proteomes" id="UP000824890">
    <property type="component" value="Unassembled WGS sequence"/>
</dbReference>
<comment type="caution">
    <text evidence="1">The sequence shown here is derived from an EMBL/GenBank/DDBJ whole genome shotgun (WGS) entry which is preliminary data.</text>
</comment>
<organism evidence="1 2">
    <name type="scientific">Brassica napus</name>
    <name type="common">Rape</name>
    <dbReference type="NCBI Taxonomy" id="3708"/>
    <lineage>
        <taxon>Eukaryota</taxon>
        <taxon>Viridiplantae</taxon>
        <taxon>Streptophyta</taxon>
        <taxon>Embryophyta</taxon>
        <taxon>Tracheophyta</taxon>
        <taxon>Spermatophyta</taxon>
        <taxon>Magnoliopsida</taxon>
        <taxon>eudicotyledons</taxon>
        <taxon>Gunneridae</taxon>
        <taxon>Pentapetalae</taxon>
        <taxon>rosids</taxon>
        <taxon>malvids</taxon>
        <taxon>Brassicales</taxon>
        <taxon>Brassicaceae</taxon>
        <taxon>Brassiceae</taxon>
        <taxon>Brassica</taxon>
    </lineage>
</organism>
<evidence type="ECO:0000313" key="1">
    <source>
        <dbReference type="EMBL" id="KAH0941334.1"/>
    </source>
</evidence>
<dbReference type="PANTHER" id="PTHR47186">
    <property type="entry name" value="LEUCINE-RICH REPEAT-CONTAINING PROTEIN 57"/>
    <property type="match status" value="1"/>
</dbReference>
<dbReference type="PANTHER" id="PTHR47186:SF3">
    <property type="entry name" value="OS09G0267800 PROTEIN"/>
    <property type="match status" value="1"/>
</dbReference>
<dbReference type="Gene3D" id="3.80.10.10">
    <property type="entry name" value="Ribonuclease Inhibitor"/>
    <property type="match status" value="1"/>
</dbReference>
<accession>A0ABQ8EI85</accession>
<reference evidence="1 2" key="1">
    <citation type="submission" date="2021-05" db="EMBL/GenBank/DDBJ databases">
        <title>Genome Assembly of Synthetic Allotetraploid Brassica napus Reveals Homoeologous Exchanges between Subgenomes.</title>
        <authorList>
            <person name="Davis J.T."/>
        </authorList>
    </citation>
    <scope>NUCLEOTIDE SEQUENCE [LARGE SCALE GENOMIC DNA]</scope>
    <source>
        <strain evidence="2">cv. Da-Ae</strain>
        <tissue evidence="1">Seedling</tissue>
    </source>
</reference>
<name>A0ABQ8EI85_BRANA</name>
<dbReference type="InterPro" id="IPR032675">
    <property type="entry name" value="LRR_dom_sf"/>
</dbReference>
<protein>
    <submittedName>
        <fullName evidence="1">Uncharacterized protein</fullName>
    </submittedName>
</protein>